<keyword evidence="6 7" id="KW-0472">Membrane</keyword>
<dbReference type="HOGENOM" id="CLU_016047_0_3_11"/>
<feature type="transmembrane region" description="Helical" evidence="7">
    <location>
        <begin position="170"/>
        <end position="193"/>
    </location>
</feature>
<proteinExistence type="inferred from homology"/>
<keyword evidence="2 7" id="KW-0813">Transport</keyword>
<feature type="transmembrane region" description="Helical" evidence="7">
    <location>
        <begin position="87"/>
        <end position="108"/>
    </location>
</feature>
<evidence type="ECO:0000313" key="9">
    <source>
        <dbReference type="EMBL" id="EJZ86572.1"/>
    </source>
</evidence>
<evidence type="ECO:0000256" key="4">
    <source>
        <dbReference type="ARBA" id="ARBA00022692"/>
    </source>
</evidence>
<feature type="transmembrane region" description="Helical" evidence="7">
    <location>
        <begin position="21"/>
        <end position="42"/>
    </location>
</feature>
<dbReference type="PANTHER" id="PTHR43005:SF1">
    <property type="entry name" value="SPERMIDINE_PUTRESCINE TRANSPORT SYSTEM PERMEASE PROTEIN"/>
    <property type="match status" value="1"/>
</dbReference>
<evidence type="ECO:0000256" key="7">
    <source>
        <dbReference type="RuleBase" id="RU363032"/>
    </source>
</evidence>
<sequence>MGVGNHPHSTPMKNNKNKTSAALRALPWLAPVLVLIAAIVAYPMGLMIFNSTRKISRIGRDKGFVGLDNYTKVLSDPALPRVLANTAIWVIAVVVITIVLSLALANFLNKAFPGRRLVRLAVIIPWAASVVMTTTVVYYSLQPKLGLAQQFLKDIGLTSRTDLGITSQPIPAFLVAIAVAVFVSLPFTTYTLLAGHQAITNDVLEAARVDGASKVRTYFSIILPQLKPALATATTINIINVFNNIPILQVMTGAIPGNSADTTTTLLFKYIRARGHVDWASALSVLNLVLMIVIIGIYLALAKPMRGVED</sequence>
<dbReference type="Pfam" id="PF00528">
    <property type="entry name" value="BPD_transp_1"/>
    <property type="match status" value="1"/>
</dbReference>
<evidence type="ECO:0000256" key="6">
    <source>
        <dbReference type="ARBA" id="ARBA00023136"/>
    </source>
</evidence>
<dbReference type="Gene3D" id="1.10.3720.10">
    <property type="entry name" value="MetI-like"/>
    <property type="match status" value="1"/>
</dbReference>
<dbReference type="PROSITE" id="PS50928">
    <property type="entry name" value="ABC_TM1"/>
    <property type="match status" value="1"/>
</dbReference>
<evidence type="ECO:0000259" key="8">
    <source>
        <dbReference type="PROSITE" id="PS50928"/>
    </source>
</evidence>
<keyword evidence="4 7" id="KW-0812">Transmembrane</keyword>
<organism evidence="9 10">
    <name type="scientific">Winkia neuii BV029A5</name>
    <dbReference type="NCBI Taxonomy" id="888439"/>
    <lineage>
        <taxon>Bacteria</taxon>
        <taxon>Bacillati</taxon>
        <taxon>Actinomycetota</taxon>
        <taxon>Actinomycetes</taxon>
        <taxon>Actinomycetales</taxon>
        <taxon>Actinomycetaceae</taxon>
        <taxon>Winkia</taxon>
    </lineage>
</organism>
<evidence type="ECO:0000256" key="1">
    <source>
        <dbReference type="ARBA" id="ARBA00004651"/>
    </source>
</evidence>
<reference evidence="9 10" key="1">
    <citation type="submission" date="2012-07" db="EMBL/GenBank/DDBJ databases">
        <title>The Genome Sequence of Actinomyces neuii subsp. anitratus BVS029A5.</title>
        <authorList>
            <consortium name="The Broad Institute Genome Sequencing Platform"/>
            <person name="Earl A."/>
            <person name="Ward D."/>
            <person name="Feldgarden M."/>
            <person name="Gevers D."/>
            <person name="Saerens B."/>
            <person name="Vaneechoutte M."/>
            <person name="Walker B."/>
            <person name="Young S.K."/>
            <person name="Zeng Q."/>
            <person name="Gargeya S."/>
            <person name="Fitzgerald M."/>
            <person name="Haas B."/>
            <person name="Abouelleil A."/>
            <person name="Alvarado L."/>
            <person name="Arachchi H.M."/>
            <person name="Berlin A."/>
            <person name="Chapman S.B."/>
            <person name="Goldberg J."/>
            <person name="Griggs A."/>
            <person name="Gujja S."/>
            <person name="Hansen M."/>
            <person name="Howarth C."/>
            <person name="Imamovic A."/>
            <person name="Larimer J."/>
            <person name="McCowen C."/>
            <person name="Montmayeur A."/>
            <person name="Murphy C."/>
            <person name="Neiman D."/>
            <person name="Pearson M."/>
            <person name="Priest M."/>
            <person name="Roberts A."/>
            <person name="Saif S."/>
            <person name="Shea T."/>
            <person name="Sisk P."/>
            <person name="Sykes S."/>
            <person name="Wortman J."/>
            <person name="Nusbaum C."/>
            <person name="Birren B."/>
        </authorList>
    </citation>
    <scope>NUCLEOTIDE SEQUENCE [LARGE SCALE GENOMIC DNA]</scope>
    <source>
        <strain evidence="9 10">BVS029A5</strain>
    </source>
</reference>
<evidence type="ECO:0000256" key="5">
    <source>
        <dbReference type="ARBA" id="ARBA00022989"/>
    </source>
</evidence>
<name>K0YS49_9ACTO</name>
<dbReference type="eggNOG" id="COG1175">
    <property type="taxonomic scope" value="Bacteria"/>
</dbReference>
<comment type="similarity">
    <text evidence="7">Belongs to the binding-protein-dependent transport system permease family.</text>
</comment>
<dbReference type="EMBL" id="AGWP01000005">
    <property type="protein sequence ID" value="EJZ86572.1"/>
    <property type="molecule type" value="Genomic_DNA"/>
</dbReference>
<dbReference type="GO" id="GO:0005886">
    <property type="term" value="C:plasma membrane"/>
    <property type="evidence" value="ECO:0007669"/>
    <property type="project" value="UniProtKB-SubCell"/>
</dbReference>
<dbReference type="InterPro" id="IPR035906">
    <property type="entry name" value="MetI-like_sf"/>
</dbReference>
<evidence type="ECO:0000256" key="3">
    <source>
        <dbReference type="ARBA" id="ARBA00022475"/>
    </source>
</evidence>
<dbReference type="CDD" id="cd06261">
    <property type="entry name" value="TM_PBP2"/>
    <property type="match status" value="1"/>
</dbReference>
<feature type="transmembrane region" description="Helical" evidence="7">
    <location>
        <begin position="120"/>
        <end position="141"/>
    </location>
</feature>
<comment type="caution">
    <text evidence="9">The sequence shown here is derived from an EMBL/GenBank/DDBJ whole genome shotgun (WGS) entry which is preliminary data.</text>
</comment>
<dbReference type="Proteomes" id="UP000006075">
    <property type="component" value="Unassembled WGS sequence"/>
</dbReference>
<keyword evidence="5 7" id="KW-1133">Transmembrane helix</keyword>
<keyword evidence="10" id="KW-1185">Reference proteome</keyword>
<feature type="transmembrane region" description="Helical" evidence="7">
    <location>
        <begin position="279"/>
        <end position="301"/>
    </location>
</feature>
<dbReference type="SUPFAM" id="SSF161098">
    <property type="entry name" value="MetI-like"/>
    <property type="match status" value="1"/>
</dbReference>
<accession>K0YS49</accession>
<keyword evidence="3" id="KW-1003">Cell membrane</keyword>
<protein>
    <recommendedName>
        <fullName evidence="8">ABC transmembrane type-1 domain-containing protein</fullName>
    </recommendedName>
</protein>
<comment type="subcellular location">
    <subcellularLocation>
        <location evidence="1 7">Cell membrane</location>
        <topology evidence="1 7">Multi-pass membrane protein</topology>
    </subcellularLocation>
</comment>
<gene>
    <name evidence="9" type="ORF">HMPREF9240_00946</name>
</gene>
<evidence type="ECO:0000313" key="10">
    <source>
        <dbReference type="Proteomes" id="UP000006075"/>
    </source>
</evidence>
<dbReference type="InterPro" id="IPR000515">
    <property type="entry name" value="MetI-like"/>
</dbReference>
<evidence type="ECO:0000256" key="2">
    <source>
        <dbReference type="ARBA" id="ARBA00022448"/>
    </source>
</evidence>
<dbReference type="PATRIC" id="fig|888439.3.peg.950"/>
<dbReference type="PANTHER" id="PTHR43005">
    <property type="entry name" value="BLR7065 PROTEIN"/>
    <property type="match status" value="1"/>
</dbReference>
<dbReference type="GO" id="GO:0055085">
    <property type="term" value="P:transmembrane transport"/>
    <property type="evidence" value="ECO:0007669"/>
    <property type="project" value="InterPro"/>
</dbReference>
<feature type="domain" description="ABC transmembrane type-1" evidence="8">
    <location>
        <begin position="83"/>
        <end position="301"/>
    </location>
</feature>
<dbReference type="AlphaFoldDB" id="K0YS49"/>